<dbReference type="AlphaFoldDB" id="A0A024QGA7"/>
<evidence type="ECO:0000313" key="3">
    <source>
        <dbReference type="EMBL" id="CDQ41282.1"/>
    </source>
</evidence>
<keyword evidence="2" id="KW-0560">Oxidoreductase</keyword>
<reference evidence="3 4" key="1">
    <citation type="submission" date="2014-03" db="EMBL/GenBank/DDBJ databases">
        <authorList>
            <person name="Urmite Genomes U."/>
        </authorList>
    </citation>
    <scope>NUCLEOTIDE SEQUENCE [LARGE SCALE GENOMIC DNA]</scope>
    <source>
        <strain evidence="3 4">Vm-5</strain>
    </source>
</reference>
<comment type="caution">
    <text evidence="3">The sequence shown here is derived from an EMBL/GenBank/DDBJ whole genome shotgun (WGS) entry which is preliminary data.</text>
</comment>
<keyword evidence="4" id="KW-1185">Reference proteome</keyword>
<organism evidence="3 4">
    <name type="scientific">Virgibacillus massiliensis</name>
    <dbReference type="NCBI Taxonomy" id="1462526"/>
    <lineage>
        <taxon>Bacteria</taxon>
        <taxon>Bacillati</taxon>
        <taxon>Bacillota</taxon>
        <taxon>Bacilli</taxon>
        <taxon>Bacillales</taxon>
        <taxon>Bacillaceae</taxon>
        <taxon>Virgibacillus</taxon>
    </lineage>
</organism>
<dbReference type="Gene3D" id="1.10.1530.10">
    <property type="match status" value="1"/>
</dbReference>
<dbReference type="OrthoDB" id="9769447at2"/>
<dbReference type="PANTHER" id="PTHR11091">
    <property type="entry name" value="OXIDOREDUCTASE-RELATED"/>
    <property type="match status" value="1"/>
</dbReference>
<dbReference type="Proteomes" id="UP000028875">
    <property type="component" value="Unassembled WGS sequence"/>
</dbReference>
<accession>A0A024QGA7</accession>
<dbReference type="STRING" id="1462526.BN990_03643"/>
<sequence>MNFNKDQLIHYVENIFKTVGLSSKDSHTVADSLVAANLRGVDSHGVTRVPIYVKRLKEGAVNPRPNIKVIQDNNSTLLVDGDDGMGQVIGQKTIEIGIEKAKKNGGVHIGVTRSSHFGAGAYFVKQGVEEDMITFAMSNAPSTMAPWGGVRPYFGTNPYTFAIPTGKKEPIILDMATSVVARGKIIMAAQNGTDIPTGWAIDNKGQPTTDSNSALKGTVLPFGGPKGYGIAMMIDIMSGVLTGAGFGPHIKNIYGDFDKPQNVGHFFQLIDINTFMPAKLFKRRINQMIDEIKLSPAVEGIDEIFIPGEIEHKMEQTKRKNGIDLSKEVYDDIKKVGADCGVDIRDYEGKRNDTIR</sequence>
<evidence type="ECO:0000256" key="2">
    <source>
        <dbReference type="ARBA" id="ARBA00023002"/>
    </source>
</evidence>
<dbReference type="SUPFAM" id="SSF89733">
    <property type="entry name" value="L-sulfolactate dehydrogenase-like"/>
    <property type="match status" value="1"/>
</dbReference>
<dbReference type="InterPro" id="IPR003767">
    <property type="entry name" value="Malate/L-lactate_DH-like"/>
</dbReference>
<dbReference type="eggNOG" id="COG2055">
    <property type="taxonomic scope" value="Bacteria"/>
</dbReference>
<comment type="similarity">
    <text evidence="1">Belongs to the LDH2/MDH2 oxidoreductase family.</text>
</comment>
<dbReference type="Pfam" id="PF02615">
    <property type="entry name" value="Ldh_2"/>
    <property type="match status" value="1"/>
</dbReference>
<dbReference type="Gene3D" id="3.30.1370.60">
    <property type="entry name" value="Hypothetical oxidoreductase yiak, domain 2"/>
    <property type="match status" value="1"/>
</dbReference>
<dbReference type="InterPro" id="IPR043144">
    <property type="entry name" value="Mal/L-sulf/L-lact_DH-like_ah"/>
</dbReference>
<dbReference type="EMBL" id="CCDP010000002">
    <property type="protein sequence ID" value="CDQ41282.1"/>
    <property type="molecule type" value="Genomic_DNA"/>
</dbReference>
<reference evidence="4" key="2">
    <citation type="submission" date="2014-05" db="EMBL/GenBank/DDBJ databases">
        <title>Draft genome sequence of Virgibacillus massiliensis Vm-5.</title>
        <authorList>
            <person name="Khelaifia S."/>
            <person name="Croce O."/>
            <person name="Lagier J.C."/>
            <person name="Raoult D."/>
        </authorList>
    </citation>
    <scope>NUCLEOTIDE SEQUENCE [LARGE SCALE GENOMIC DNA]</scope>
    <source>
        <strain evidence="4">Vm-5</strain>
    </source>
</reference>
<evidence type="ECO:0000313" key="4">
    <source>
        <dbReference type="Proteomes" id="UP000028875"/>
    </source>
</evidence>
<dbReference type="RefSeq" id="WP_021290450.1">
    <property type="nucleotide sequence ID" value="NZ_BNER01000009.1"/>
</dbReference>
<gene>
    <name evidence="3" type="primary">yjmC</name>
    <name evidence="3" type="ORF">BN990_03643</name>
</gene>
<name>A0A024QGA7_9BACI</name>
<protein>
    <submittedName>
        <fullName evidence="3">Putative oxidoreductase YjmC</fullName>
    </submittedName>
</protein>
<dbReference type="GO" id="GO:0016491">
    <property type="term" value="F:oxidoreductase activity"/>
    <property type="evidence" value="ECO:0007669"/>
    <property type="project" value="UniProtKB-KW"/>
</dbReference>
<dbReference type="PANTHER" id="PTHR11091:SF0">
    <property type="entry name" value="MALATE DEHYDROGENASE"/>
    <property type="match status" value="1"/>
</dbReference>
<evidence type="ECO:0000256" key="1">
    <source>
        <dbReference type="ARBA" id="ARBA00006056"/>
    </source>
</evidence>
<proteinExistence type="inferred from homology"/>
<dbReference type="InterPro" id="IPR043143">
    <property type="entry name" value="Mal/L-sulf/L-lact_DH-like_NADP"/>
</dbReference>
<dbReference type="InterPro" id="IPR036111">
    <property type="entry name" value="Mal/L-sulfo/L-lacto_DH-like_sf"/>
</dbReference>